<dbReference type="InterPro" id="IPR050704">
    <property type="entry name" value="Peptidase_C85-like"/>
</dbReference>
<reference evidence="3" key="2">
    <citation type="submission" date="2021-04" db="EMBL/GenBank/DDBJ databases">
        <authorList>
            <person name="Podell S."/>
        </authorList>
    </citation>
    <scope>NUCLEOTIDE SEQUENCE</scope>
    <source>
        <strain evidence="3">Hildebrandi</strain>
    </source>
</reference>
<reference evidence="3" key="1">
    <citation type="journal article" date="2021" name="Sci. Rep.">
        <title>Diploid genomic architecture of Nitzschia inconspicua, an elite biomass production diatom.</title>
        <authorList>
            <person name="Oliver A."/>
            <person name="Podell S."/>
            <person name="Pinowska A."/>
            <person name="Traller J.C."/>
            <person name="Smith S.R."/>
            <person name="McClure R."/>
            <person name="Beliaev A."/>
            <person name="Bohutskyi P."/>
            <person name="Hill E.A."/>
            <person name="Rabines A."/>
            <person name="Zheng H."/>
            <person name="Allen L.Z."/>
            <person name="Kuo A."/>
            <person name="Grigoriev I.V."/>
            <person name="Allen A.E."/>
            <person name="Hazlebeck D."/>
            <person name="Allen E.E."/>
        </authorList>
    </citation>
    <scope>NUCLEOTIDE SEQUENCE</scope>
    <source>
        <strain evidence="3">Hildebrandi</strain>
    </source>
</reference>
<protein>
    <submittedName>
        <fullName evidence="3">OTU-like cysteine protease</fullName>
    </submittedName>
</protein>
<dbReference type="CDD" id="cd22771">
    <property type="entry name" value="OTU_plant_OTU7-like"/>
    <property type="match status" value="1"/>
</dbReference>
<evidence type="ECO:0000256" key="1">
    <source>
        <dbReference type="SAM" id="MobiDB-lite"/>
    </source>
</evidence>
<feature type="compositionally biased region" description="Basic and acidic residues" evidence="1">
    <location>
        <begin position="326"/>
        <end position="336"/>
    </location>
</feature>
<evidence type="ECO:0000313" key="3">
    <source>
        <dbReference type="EMBL" id="KAG7365302.1"/>
    </source>
</evidence>
<dbReference type="PANTHER" id="PTHR12419">
    <property type="entry name" value="OTU DOMAIN CONTAINING PROTEIN"/>
    <property type="match status" value="1"/>
</dbReference>
<dbReference type="EMBL" id="JAGRRH010000009">
    <property type="protein sequence ID" value="KAG7365302.1"/>
    <property type="molecule type" value="Genomic_DNA"/>
</dbReference>
<dbReference type="OrthoDB" id="415023at2759"/>
<dbReference type="PANTHER" id="PTHR12419:SF7">
    <property type="entry name" value="OTU DOMAIN-CONTAINING PROTEIN 3"/>
    <property type="match status" value="1"/>
</dbReference>
<dbReference type="GO" id="GO:0006508">
    <property type="term" value="P:proteolysis"/>
    <property type="evidence" value="ECO:0007669"/>
    <property type="project" value="UniProtKB-KW"/>
</dbReference>
<dbReference type="InterPro" id="IPR003323">
    <property type="entry name" value="OTU_dom"/>
</dbReference>
<feature type="compositionally biased region" description="Basic residues" evidence="1">
    <location>
        <begin position="292"/>
        <end position="308"/>
    </location>
</feature>
<dbReference type="AlphaFoldDB" id="A0A9K3LNA9"/>
<proteinExistence type="predicted"/>
<keyword evidence="3" id="KW-0378">Hydrolase</keyword>
<feature type="domain" description="OTU" evidence="2">
    <location>
        <begin position="76"/>
        <end position="214"/>
    </location>
</feature>
<dbReference type="GO" id="GO:0016579">
    <property type="term" value="P:protein deubiquitination"/>
    <property type="evidence" value="ECO:0007669"/>
    <property type="project" value="TreeGrafter"/>
</dbReference>
<keyword evidence="4" id="KW-1185">Reference proteome</keyword>
<evidence type="ECO:0000259" key="2">
    <source>
        <dbReference type="PROSITE" id="PS50802"/>
    </source>
</evidence>
<evidence type="ECO:0000313" key="4">
    <source>
        <dbReference type="Proteomes" id="UP000693970"/>
    </source>
</evidence>
<keyword evidence="3" id="KW-0645">Protease</keyword>
<dbReference type="Proteomes" id="UP000693970">
    <property type="component" value="Unassembled WGS sequence"/>
</dbReference>
<dbReference type="PROSITE" id="PS50802">
    <property type="entry name" value="OTU"/>
    <property type="match status" value="1"/>
</dbReference>
<feature type="region of interest" description="Disordered" evidence="1">
    <location>
        <begin position="1"/>
        <end position="62"/>
    </location>
</feature>
<gene>
    <name evidence="3" type="ORF">IV203_038505</name>
</gene>
<organism evidence="3 4">
    <name type="scientific">Nitzschia inconspicua</name>
    <dbReference type="NCBI Taxonomy" id="303405"/>
    <lineage>
        <taxon>Eukaryota</taxon>
        <taxon>Sar</taxon>
        <taxon>Stramenopiles</taxon>
        <taxon>Ochrophyta</taxon>
        <taxon>Bacillariophyta</taxon>
        <taxon>Bacillariophyceae</taxon>
        <taxon>Bacillariophycidae</taxon>
        <taxon>Bacillariales</taxon>
        <taxon>Bacillariaceae</taxon>
        <taxon>Nitzschia</taxon>
    </lineage>
</organism>
<feature type="region of interest" description="Disordered" evidence="1">
    <location>
        <begin position="231"/>
        <end position="336"/>
    </location>
</feature>
<feature type="compositionally biased region" description="Basic and acidic residues" evidence="1">
    <location>
        <begin position="309"/>
        <end position="319"/>
    </location>
</feature>
<sequence length="336" mass="38768">MGSRKGNRDVGGTKRGGKRRSAASQTVDAGDEQPVTGREQKNQKHCNKKKNRRNKGEDSDDDEDIKLRKYLEEEGLELLEMNADGNCLFRSLSDQLCGDFGSKHRIIRESVCKFMEENKEDYEVFLVYEDENDHDQQDEDARDFEHYIEQMREDGEWGGHLELTAAARLFRRNIRVYQANKTFYTIPYDGPKTRGTDMLVSFHDENHYNSVRDPRSPPSKDFLKKLLAQMASSGEDDEDNDCTSRDSDSSSKDEKRSVDPPGKHAPIVESLVPEYSVHTDMEKLSLRDNISKKSKRVSRRHEKQKSKKNQSDKDDKEPQQQEAAPEEGRGFQEIRI</sequence>
<feature type="compositionally biased region" description="Basic and acidic residues" evidence="1">
    <location>
        <begin position="277"/>
        <end position="291"/>
    </location>
</feature>
<feature type="compositionally biased region" description="Basic and acidic residues" evidence="1">
    <location>
        <begin position="1"/>
        <end position="12"/>
    </location>
</feature>
<dbReference type="Pfam" id="PF02338">
    <property type="entry name" value="OTU"/>
    <property type="match status" value="1"/>
</dbReference>
<feature type="compositionally biased region" description="Basic and acidic residues" evidence="1">
    <location>
        <begin position="242"/>
        <end position="262"/>
    </location>
</feature>
<accession>A0A9K3LNA9</accession>
<name>A0A9K3LNA9_9STRA</name>
<comment type="caution">
    <text evidence="3">The sequence shown here is derived from an EMBL/GenBank/DDBJ whole genome shotgun (WGS) entry which is preliminary data.</text>
</comment>
<feature type="compositionally biased region" description="Basic residues" evidence="1">
    <location>
        <begin position="43"/>
        <end position="53"/>
    </location>
</feature>
<dbReference type="GO" id="GO:0004843">
    <property type="term" value="F:cysteine-type deubiquitinase activity"/>
    <property type="evidence" value="ECO:0007669"/>
    <property type="project" value="TreeGrafter"/>
</dbReference>